<feature type="domain" description="AMP-binding enzyme C-terminal" evidence="5">
    <location>
        <begin position="406"/>
        <end position="479"/>
    </location>
</feature>
<comment type="similarity">
    <text evidence="1">Belongs to the ATP-dependent AMP-binding enzyme family.</text>
</comment>
<evidence type="ECO:0000259" key="4">
    <source>
        <dbReference type="Pfam" id="PF00501"/>
    </source>
</evidence>
<proteinExistence type="inferred from homology"/>
<evidence type="ECO:0000313" key="7">
    <source>
        <dbReference type="Proteomes" id="UP001649230"/>
    </source>
</evidence>
<sequence length="493" mass="55384">MYEIIAKTASQQPNVAAVVFEDTVTTYEAFIHTVDRLAAMLQMNHIKQGDIVGLIHSRTPIALAAMFAGVKVGAAYMPIEPGAPKARTVYMLDENHAAAILTDLPEIMDQYADYRIIDTSKQTMVQATEAFNEHIDYSDHTAYIIYTSGSTGKPKGVKIRQAGIVNLILHGTDVVGISPGRTMMCLSNLSFDMSVPETILALCKGLTVVLANEKEQKNPVLIRRLFEKHGIDTVLIAPTRLQLLTMYHRNLSFMSHVKSFMFGAEKIPGYLLEMIKANCPDARIYNLYGPTEVTAFVTYSDITDKVLIDVGRPIENMEVYIMNEYLEPVRIGVKGEICVSGIALSPGYVNDLELTDKKFIFHENVKYGSLYRTGDYGRMLDDGCIQYLGRLDNQVKFKGYRIELEEIEAVALSYPGIMQVVADIREDAVGVEELFLFYSLTQPINEADLRNYLRQVLPDYMVPTVYERSETLPTNQNGKIDRKQLKQGKELLR</sequence>
<dbReference type="InterPro" id="IPR020845">
    <property type="entry name" value="AMP-binding_CS"/>
</dbReference>
<accession>A0ABY3SQK6</accession>
<keyword evidence="7" id="KW-1185">Reference proteome</keyword>
<dbReference type="RefSeq" id="WP_235122090.1">
    <property type="nucleotide sequence ID" value="NZ_CP090978.1"/>
</dbReference>
<dbReference type="PROSITE" id="PS00455">
    <property type="entry name" value="AMP_BINDING"/>
    <property type="match status" value="1"/>
</dbReference>
<dbReference type="PRINTS" id="PR00154">
    <property type="entry name" value="AMPBINDING"/>
</dbReference>
<dbReference type="Gene3D" id="3.30.300.30">
    <property type="match status" value="1"/>
</dbReference>
<feature type="domain" description="AMP-dependent synthetase/ligase" evidence="4">
    <location>
        <begin position="7"/>
        <end position="348"/>
    </location>
</feature>
<dbReference type="SUPFAM" id="SSF56801">
    <property type="entry name" value="Acetyl-CoA synthetase-like"/>
    <property type="match status" value="1"/>
</dbReference>
<dbReference type="InterPro" id="IPR000873">
    <property type="entry name" value="AMP-dep_synth/lig_dom"/>
</dbReference>
<gene>
    <name evidence="6" type="ORF">L0M14_10750</name>
</gene>
<dbReference type="Pfam" id="PF00501">
    <property type="entry name" value="AMP-binding"/>
    <property type="match status" value="1"/>
</dbReference>
<dbReference type="Proteomes" id="UP001649230">
    <property type="component" value="Chromosome"/>
</dbReference>
<organism evidence="6 7">
    <name type="scientific">Paenibacillus hexagrammi</name>
    <dbReference type="NCBI Taxonomy" id="2908839"/>
    <lineage>
        <taxon>Bacteria</taxon>
        <taxon>Bacillati</taxon>
        <taxon>Bacillota</taxon>
        <taxon>Bacilli</taxon>
        <taxon>Bacillales</taxon>
        <taxon>Paenibacillaceae</taxon>
        <taxon>Paenibacillus</taxon>
    </lineage>
</organism>
<keyword evidence="2" id="KW-0677">Repeat</keyword>
<protein>
    <submittedName>
        <fullName evidence="6">Amino acid adenylation domain-containing protein</fullName>
    </submittedName>
</protein>
<name>A0ABY3SQK6_9BACL</name>
<evidence type="ECO:0000313" key="6">
    <source>
        <dbReference type="EMBL" id="UJF35529.1"/>
    </source>
</evidence>
<dbReference type="CDD" id="cd05930">
    <property type="entry name" value="A_NRPS"/>
    <property type="match status" value="1"/>
</dbReference>
<dbReference type="InterPro" id="IPR042099">
    <property type="entry name" value="ANL_N_sf"/>
</dbReference>
<dbReference type="InterPro" id="IPR025110">
    <property type="entry name" value="AMP-bd_C"/>
</dbReference>
<evidence type="ECO:0000259" key="5">
    <source>
        <dbReference type="Pfam" id="PF13193"/>
    </source>
</evidence>
<dbReference type="PANTHER" id="PTHR45527:SF1">
    <property type="entry name" value="FATTY ACID SYNTHASE"/>
    <property type="match status" value="1"/>
</dbReference>
<dbReference type="PANTHER" id="PTHR45527">
    <property type="entry name" value="NONRIBOSOMAL PEPTIDE SYNTHETASE"/>
    <property type="match status" value="1"/>
</dbReference>
<evidence type="ECO:0000256" key="1">
    <source>
        <dbReference type="ARBA" id="ARBA00006432"/>
    </source>
</evidence>
<dbReference type="InterPro" id="IPR020459">
    <property type="entry name" value="AMP-binding"/>
</dbReference>
<dbReference type="Gene3D" id="3.40.50.12780">
    <property type="entry name" value="N-terminal domain of ligase-like"/>
    <property type="match status" value="1"/>
</dbReference>
<evidence type="ECO:0000256" key="3">
    <source>
        <dbReference type="ARBA" id="ARBA00023194"/>
    </source>
</evidence>
<dbReference type="NCBIfam" id="TIGR01733">
    <property type="entry name" value="AA-adenyl-dom"/>
    <property type="match status" value="1"/>
</dbReference>
<reference evidence="6 7" key="1">
    <citation type="journal article" date="2024" name="Int. J. Syst. Evol. Microbiol.">
        <title>Paenibacillus hexagrammi sp. nov., a novel bacterium isolated from the gut content of Hexagrammos agrammus.</title>
        <authorList>
            <person name="Jung H.K."/>
            <person name="Kim D.G."/>
            <person name="Zin H."/>
            <person name="Park J."/>
            <person name="Jung H."/>
            <person name="Kim Y.O."/>
            <person name="Kong H.J."/>
            <person name="Kim J.W."/>
            <person name="Kim Y.S."/>
        </authorList>
    </citation>
    <scope>NUCLEOTIDE SEQUENCE [LARGE SCALE GENOMIC DNA]</scope>
    <source>
        <strain evidence="6 7">YPD9-1</strain>
    </source>
</reference>
<dbReference type="Pfam" id="PF13193">
    <property type="entry name" value="AMP-binding_C"/>
    <property type="match status" value="1"/>
</dbReference>
<dbReference type="EMBL" id="CP090978">
    <property type="protein sequence ID" value="UJF35529.1"/>
    <property type="molecule type" value="Genomic_DNA"/>
</dbReference>
<evidence type="ECO:0000256" key="2">
    <source>
        <dbReference type="ARBA" id="ARBA00022737"/>
    </source>
</evidence>
<dbReference type="InterPro" id="IPR010071">
    <property type="entry name" value="AA_adenyl_dom"/>
</dbReference>
<dbReference type="InterPro" id="IPR045851">
    <property type="entry name" value="AMP-bd_C_sf"/>
</dbReference>
<keyword evidence="3" id="KW-0045">Antibiotic biosynthesis</keyword>